<evidence type="ECO:0000313" key="1">
    <source>
        <dbReference type="EMBL" id="KAJ8885774.1"/>
    </source>
</evidence>
<organism evidence="1 2">
    <name type="scientific">Dryococelus australis</name>
    <dbReference type="NCBI Taxonomy" id="614101"/>
    <lineage>
        <taxon>Eukaryota</taxon>
        <taxon>Metazoa</taxon>
        <taxon>Ecdysozoa</taxon>
        <taxon>Arthropoda</taxon>
        <taxon>Hexapoda</taxon>
        <taxon>Insecta</taxon>
        <taxon>Pterygota</taxon>
        <taxon>Neoptera</taxon>
        <taxon>Polyneoptera</taxon>
        <taxon>Phasmatodea</taxon>
        <taxon>Verophasmatodea</taxon>
        <taxon>Anareolatae</taxon>
        <taxon>Phasmatidae</taxon>
        <taxon>Eurycanthinae</taxon>
        <taxon>Dryococelus</taxon>
    </lineage>
</organism>
<accession>A0ABQ9HNP7</accession>
<proteinExistence type="predicted"/>
<gene>
    <name evidence="1" type="ORF">PR048_011974</name>
</gene>
<dbReference type="Proteomes" id="UP001159363">
    <property type="component" value="Chromosome X"/>
</dbReference>
<sequence length="114" mass="13089">MLHHGIIVEMKSELFSFSETSTENPYCFVCHFPCPLILVQLHTHFNHLIGSQDLAFKSRPNPFTPAVYVHFLTVYKLDALHLQRCWWCVRVPPESRWGTGTDVPGAKFGVENDC</sequence>
<keyword evidence="2" id="KW-1185">Reference proteome</keyword>
<name>A0ABQ9HNP7_9NEOP</name>
<dbReference type="EMBL" id="JARBHB010000004">
    <property type="protein sequence ID" value="KAJ8885774.1"/>
    <property type="molecule type" value="Genomic_DNA"/>
</dbReference>
<evidence type="ECO:0000313" key="2">
    <source>
        <dbReference type="Proteomes" id="UP001159363"/>
    </source>
</evidence>
<protein>
    <submittedName>
        <fullName evidence="1">Uncharacterized protein</fullName>
    </submittedName>
</protein>
<reference evidence="1 2" key="1">
    <citation type="submission" date="2023-02" db="EMBL/GenBank/DDBJ databases">
        <title>LHISI_Scaffold_Assembly.</title>
        <authorList>
            <person name="Stuart O.P."/>
            <person name="Cleave R."/>
            <person name="Magrath M.J.L."/>
            <person name="Mikheyev A.S."/>
        </authorList>
    </citation>
    <scope>NUCLEOTIDE SEQUENCE [LARGE SCALE GENOMIC DNA]</scope>
    <source>
        <strain evidence="1">Daus_M_001</strain>
        <tissue evidence="1">Leg muscle</tissue>
    </source>
</reference>
<comment type="caution">
    <text evidence="1">The sequence shown here is derived from an EMBL/GenBank/DDBJ whole genome shotgun (WGS) entry which is preliminary data.</text>
</comment>